<protein>
    <submittedName>
        <fullName evidence="1">Uncharacterized protein</fullName>
    </submittedName>
</protein>
<evidence type="ECO:0000313" key="1">
    <source>
        <dbReference type="EMBL" id="CAD7608014.1"/>
    </source>
</evidence>
<dbReference type="AlphaFoldDB" id="A0A7R9K795"/>
<sequence>MIGLTAAILVVKDTSCQKECNHFNLEVECLVILFVCGPEVKEGFGNQINLCRDLGLNPGTPAQKSDTLPLDHQVTGKNIKVSHKLSSVQCVVKSSSHLWISNSTYPVTFGAN</sequence>
<gene>
    <name evidence="1" type="ORF">TGEB3V08_LOCUS10293</name>
</gene>
<name>A0A7R9K795_TIMGE</name>
<dbReference type="EMBL" id="OE845676">
    <property type="protein sequence ID" value="CAD7608014.1"/>
    <property type="molecule type" value="Genomic_DNA"/>
</dbReference>
<organism evidence="1">
    <name type="scientific">Timema genevievae</name>
    <name type="common">Walking stick</name>
    <dbReference type="NCBI Taxonomy" id="629358"/>
    <lineage>
        <taxon>Eukaryota</taxon>
        <taxon>Metazoa</taxon>
        <taxon>Ecdysozoa</taxon>
        <taxon>Arthropoda</taxon>
        <taxon>Hexapoda</taxon>
        <taxon>Insecta</taxon>
        <taxon>Pterygota</taxon>
        <taxon>Neoptera</taxon>
        <taxon>Polyneoptera</taxon>
        <taxon>Phasmatodea</taxon>
        <taxon>Timematodea</taxon>
        <taxon>Timematoidea</taxon>
        <taxon>Timematidae</taxon>
        <taxon>Timema</taxon>
    </lineage>
</organism>
<reference evidence="1" key="1">
    <citation type="submission" date="2020-11" db="EMBL/GenBank/DDBJ databases">
        <authorList>
            <person name="Tran Van P."/>
        </authorList>
    </citation>
    <scope>NUCLEOTIDE SEQUENCE</scope>
</reference>
<accession>A0A7R9K795</accession>
<proteinExistence type="predicted"/>